<name>A0A3M6VSX7_9STRA</name>
<feature type="compositionally biased region" description="Gly residues" evidence="1">
    <location>
        <begin position="108"/>
        <end position="117"/>
    </location>
</feature>
<dbReference type="VEuPathDB" id="FungiDB:DD237_002781"/>
<feature type="region of interest" description="Disordered" evidence="1">
    <location>
        <begin position="70"/>
        <end position="332"/>
    </location>
</feature>
<feature type="compositionally biased region" description="Acidic residues" evidence="1">
    <location>
        <begin position="191"/>
        <end position="201"/>
    </location>
</feature>
<sequence length="568" mass="63304">MWMQKSVEGSSFSSNGNFHDRNRFGSQYAQGSSYNGNPAPVDTGDWKTKILESGQWLGGKVIEYGGKLARGPTSDAIPDHYAQQMPRNDGRANWMEDIRTSSSSSYTGGNGSRGYTGGYQNDFVTERPKAYSDFSTGYTSNPSGDKPYGGYESKTVSSTDHQKSRHAKKKNEGKKSKKKNKKSKKKRQSESEEESEQDEEAISTSSEPESADERRHKSKVKAKKKKNSQKKRDEFYSEESASEQESDRKKASENYSFSFDPAKLPPPPPEDQQKMTTKKTKSKKSKDKSEKKLRSCRHTRESTDNESTSEKEKSRKIKKRSSKKVATAASSASVDLLGVDLDVQSVMQPPTSGCPAQELQPSVFDAPQSQNPLQDLAGLSFAAHAQGLAPTQPSVFDRNVSATVSNEAQVHSQSQVHAFQTSLLPENNLVDLSSLLSEKKKTLSANPEEKRTLNDMQKALGANQPKSVMAMPMQGQQQQDTSGSMMQLNMNQLQITNGATGMQRQMYPNMQQMPMQAQLQGMPMQTQMQPMPMQKQMTMMTHPQMTNIKMMHQQHFAQGSSDPFRQFP</sequence>
<evidence type="ECO:0000313" key="5">
    <source>
        <dbReference type="Proteomes" id="UP000286097"/>
    </source>
</evidence>
<protein>
    <submittedName>
        <fullName evidence="2">Uncharacterized protein</fullName>
    </submittedName>
</protein>
<evidence type="ECO:0000256" key="1">
    <source>
        <dbReference type="SAM" id="MobiDB-lite"/>
    </source>
</evidence>
<feature type="compositionally biased region" description="Basic residues" evidence="1">
    <location>
        <begin position="216"/>
        <end position="229"/>
    </location>
</feature>
<feature type="compositionally biased region" description="Polar residues" evidence="1">
    <location>
        <begin position="24"/>
        <end position="36"/>
    </location>
</feature>
<accession>A0A3M6VSX7</accession>
<feature type="compositionally biased region" description="Basic residues" evidence="1">
    <location>
        <begin position="276"/>
        <end position="286"/>
    </location>
</feature>
<feature type="compositionally biased region" description="Polar residues" evidence="1">
    <location>
        <begin position="133"/>
        <end position="143"/>
    </location>
</feature>
<feature type="compositionally biased region" description="Basic and acidic residues" evidence="1">
    <location>
        <begin position="88"/>
        <end position="99"/>
    </location>
</feature>
<dbReference type="EMBL" id="QLLG01000011">
    <property type="protein sequence ID" value="RMX69864.1"/>
    <property type="molecule type" value="Genomic_DNA"/>
</dbReference>
<feature type="compositionally biased region" description="Polar residues" evidence="1">
    <location>
        <begin position="7"/>
        <end position="17"/>
    </location>
</feature>
<comment type="caution">
    <text evidence="2">The sequence shown here is derived from an EMBL/GenBank/DDBJ whole genome shotgun (WGS) entry which is preliminary data.</text>
</comment>
<evidence type="ECO:0000313" key="3">
    <source>
        <dbReference type="EMBL" id="RQM09945.1"/>
    </source>
</evidence>
<feature type="compositionally biased region" description="Basic and acidic residues" evidence="1">
    <location>
        <begin position="287"/>
        <end position="313"/>
    </location>
</feature>
<feature type="region of interest" description="Disordered" evidence="1">
    <location>
        <begin position="1"/>
        <end position="45"/>
    </location>
</feature>
<keyword evidence="4" id="KW-1185">Reference proteome</keyword>
<dbReference type="EMBL" id="QKXF01000662">
    <property type="protein sequence ID" value="RQM09945.1"/>
    <property type="molecule type" value="Genomic_DNA"/>
</dbReference>
<dbReference type="Proteomes" id="UP000282087">
    <property type="component" value="Unassembled WGS sequence"/>
</dbReference>
<organism evidence="2 4">
    <name type="scientific">Peronospora effusa</name>
    <dbReference type="NCBI Taxonomy" id="542832"/>
    <lineage>
        <taxon>Eukaryota</taxon>
        <taxon>Sar</taxon>
        <taxon>Stramenopiles</taxon>
        <taxon>Oomycota</taxon>
        <taxon>Peronosporomycetes</taxon>
        <taxon>Peronosporales</taxon>
        <taxon>Peronosporaceae</taxon>
        <taxon>Peronospora</taxon>
    </lineage>
</organism>
<reference evidence="4 5" key="1">
    <citation type="submission" date="2018-06" db="EMBL/GenBank/DDBJ databases">
        <title>Comparative genomics of downy mildews reveals potential adaptations to biotrophy.</title>
        <authorList>
            <person name="Fletcher K."/>
            <person name="Klosterman S.J."/>
            <person name="Derevnina L."/>
            <person name="Martin F."/>
            <person name="Koike S."/>
            <person name="Reyes Chin-Wo S."/>
            <person name="Mou B."/>
            <person name="Michelmore R."/>
        </authorList>
    </citation>
    <scope>NUCLEOTIDE SEQUENCE [LARGE SCALE GENOMIC DNA]</scope>
    <source>
        <strain evidence="3 5">R13</strain>
        <strain evidence="2 4">R14</strain>
    </source>
</reference>
<dbReference type="Proteomes" id="UP000286097">
    <property type="component" value="Unassembled WGS sequence"/>
</dbReference>
<evidence type="ECO:0000313" key="2">
    <source>
        <dbReference type="EMBL" id="RMX69864.1"/>
    </source>
</evidence>
<feature type="compositionally biased region" description="Basic residues" evidence="1">
    <location>
        <begin position="163"/>
        <end position="187"/>
    </location>
</feature>
<gene>
    <name evidence="3" type="ORF">DD237_002781</name>
    <name evidence="2" type="ORF">DD238_001202</name>
</gene>
<dbReference type="AlphaFoldDB" id="A0A3M6VSX7"/>
<feature type="compositionally biased region" description="Basic residues" evidence="1">
    <location>
        <begin position="314"/>
        <end position="323"/>
    </location>
</feature>
<proteinExistence type="predicted"/>
<evidence type="ECO:0000313" key="4">
    <source>
        <dbReference type="Proteomes" id="UP000282087"/>
    </source>
</evidence>